<evidence type="ECO:0000313" key="2">
    <source>
        <dbReference type="Proteomes" id="UP000789366"/>
    </source>
</evidence>
<evidence type="ECO:0000313" key="1">
    <source>
        <dbReference type="EMBL" id="CAG8737006.1"/>
    </source>
</evidence>
<dbReference type="Proteomes" id="UP000789366">
    <property type="component" value="Unassembled WGS sequence"/>
</dbReference>
<proteinExistence type="predicted"/>
<sequence>MPELMEKIIENLNNEIYSLYSCSLVSRHWCEMSIPILWQDPFSYNKNAKFISSYLSTLNKDEKLILKGRGIDINLPNPIFYYARFLRILSLTLLDSKVMQWIDNIQHINQKKNGIALKEQIINLLFEQFIKSGATLHGLYLCGNVNLTKDAGVKLTIEKSIISTLESQKKALKEILIIHYTDYYVFTALNNFEKLDTIQVGSRSTIDALHMIKTLKA</sequence>
<keyword evidence="2" id="KW-1185">Reference proteome</keyword>
<organism evidence="1 2">
    <name type="scientific">Cetraspora pellucida</name>
    <dbReference type="NCBI Taxonomy" id="1433469"/>
    <lineage>
        <taxon>Eukaryota</taxon>
        <taxon>Fungi</taxon>
        <taxon>Fungi incertae sedis</taxon>
        <taxon>Mucoromycota</taxon>
        <taxon>Glomeromycotina</taxon>
        <taxon>Glomeromycetes</taxon>
        <taxon>Diversisporales</taxon>
        <taxon>Gigasporaceae</taxon>
        <taxon>Cetraspora</taxon>
    </lineage>
</organism>
<name>A0ACA9Q745_9GLOM</name>
<accession>A0ACA9Q745</accession>
<gene>
    <name evidence="1" type="ORF">SPELUC_LOCUS13517</name>
</gene>
<feature type="non-terminal residue" evidence="1">
    <location>
        <position position="217"/>
    </location>
</feature>
<comment type="caution">
    <text evidence="1">The sequence shown here is derived from an EMBL/GenBank/DDBJ whole genome shotgun (WGS) entry which is preliminary data.</text>
</comment>
<protein>
    <submittedName>
        <fullName evidence="1">6291_t:CDS:1</fullName>
    </submittedName>
</protein>
<reference evidence="1" key="1">
    <citation type="submission" date="2021-06" db="EMBL/GenBank/DDBJ databases">
        <authorList>
            <person name="Kallberg Y."/>
            <person name="Tangrot J."/>
            <person name="Rosling A."/>
        </authorList>
    </citation>
    <scope>NUCLEOTIDE SEQUENCE</scope>
    <source>
        <strain evidence="1">28 12/20/2015</strain>
    </source>
</reference>
<dbReference type="EMBL" id="CAJVPW010036101">
    <property type="protein sequence ID" value="CAG8737006.1"/>
    <property type="molecule type" value="Genomic_DNA"/>
</dbReference>